<evidence type="ECO:0000256" key="1">
    <source>
        <dbReference type="SAM" id="MobiDB-lite"/>
    </source>
</evidence>
<feature type="compositionally biased region" description="Basic and acidic residues" evidence="1">
    <location>
        <begin position="1244"/>
        <end position="1254"/>
    </location>
</feature>
<feature type="compositionally biased region" description="Low complexity" evidence="1">
    <location>
        <begin position="1227"/>
        <end position="1240"/>
    </location>
</feature>
<feature type="compositionally biased region" description="Low complexity" evidence="1">
    <location>
        <begin position="1410"/>
        <end position="1427"/>
    </location>
</feature>
<sequence>MTKVTPLVLVLLAFAHVTPALSFYIPPFLNYTNSTNTTYHTPKPPAPVDVSITDIEVDKDAWIWGESSGPSFYRGSRKWEDQICGASSFAGITRPTSPLTTDCLALADDAEAERYVWYADGFADNNNTILGIRTHGTCKFGIRPPYADALPHIMTGWYVGGVDVAEVVRTAVRDYDAGGLTGASGMMHCWANRQNHVDVQWAIYGPGEQAEAGWFWAPPVPSVAVKRGVVSTGVGSINKQIARYEITAVFTHPDATVDIVLVHGLNGHPKSTWTSSPSQDGGDVFWPTDLLPHSLGKTRANILVYGYNADVYTSGKSDRSASDNFIFQHAQTLVTNLTLYRKSERTSRNPIIFVAHSLGGILVKRALLYSNDLRDKNQEDARSIFVSTFGIIFLGTPHTGSDMATWGIVLQKMADAIAPKKVFESESVLLKTLKKDNENLQNINSHFLDVYQRFKIHMAHENHKTDVKGTMVVVVDASSASPQLPGVTYYGIEAAHSGMCKFDSSSAPGYRNVSTAIQTWAEEASPVIRARWDIELDDRRARTQYEASEMTREYRKPAETVFSEYRDIQTAQQSSPVDTANTRCASISDSAHQVLNSGPHFVHPDRFRPNSFFKGRTEELESLHKLLKDPRRRSEGTSAVLIHGIPGAGKTHLARQYCFSHKEQYPGGTYWIRSTTLQDMEDGFWRIAKTEAIRGMAVQGKTKDLLNPQNMVDIVRSWFNESKDWLLVFDGIRFNDDAVLRYIPDRPNSSIIYTSTERCDPGSYLLDNPSIMKLGLLPVQDAQELLLEEMGKKQPYTTDDLRRAQDLVQLMDRLPLMIHAAALQMNATREPLAKYLKTFRDSPKVGILPAYKAIRDQLQTRGNSAALNLIYILSFFSQFMPVELLTLGLRALDKRTPVKTETTRGRRSLTQTFVTLISFALIERNETDDISSASSQCSHSGVDASPETLDTLRVHSVVQTFFIELLAEEGQLHFWLERAIRVFCTSFDEAYARISGEPDTGLPEDYRQYSRHGRKLRERLIRYANDRSSLQSREQLSSQTGSVDLVAARKDLEERLARLPADLNELQRTVSTRIIDGKEAGVHTSVFERMNSLSSHSTDASGAAVFPHSAGAYPPQVEHDYESPLTMDNPHHFHMPYVPYVDEQASPVEYQGSEDRTITPYPPDIEEGPYPDTAGSEWTTVTRHRSVRRMSLRRYHDRGGAWRETATATNDPRVSISRESARGLITPPQSSRGGRSPSRSKVSARSEAEAELLHIKKGSPPPPRGGGLIHDKGRSSSAGTPVGPNSVLGNSSYAKVVSGTAAEETSSFPVFTSPPSRAGTLDRAAAYDARSVYSLQTVNSRTPSTGPKLKENQLPKTTGFVNSFRPTESSHQSQGQESVPQPYFQRMFRRMARSVSGTKRHEKSAQGKIASRSSSTSSAPRSSEELSNTYQEGVRTANSSPGPNHPQPFPHGLSIVTNQQSSLRQHPVDHPVNHQPLYTSQDESYNKVVSRSDPSLDRRSPDVSSLGTMGNPPSSKLVSSSTYLENYRPPGSPANPTPPNGYSSQPMSRNPSSNPRYAAATGSAGTLLSSNSGSVRSSLPHRRAPSMVETEPSPRLSPIEMDQTSYDIWNYRQNGRPIDETLFGNSNMPSRLPIGHVPNFIRESPTISPQRLPGNGEPMSRSGSGGIRTTDGRVISFGEIPVNVEEAERRRIRADHHRLQRRYEEAVELSQQIRPDEADPESPPESNPIGLGLRME</sequence>
<feature type="compositionally biased region" description="Polar residues" evidence="1">
    <location>
        <begin position="1354"/>
        <end position="1379"/>
    </location>
</feature>
<dbReference type="OrthoDB" id="5086500at2759"/>
<feature type="compositionally biased region" description="Polar residues" evidence="1">
    <location>
        <begin position="1455"/>
        <end position="1464"/>
    </location>
</feature>
<gene>
    <name evidence="5" type="ORF">CORC01_00254</name>
</gene>
<dbReference type="Pfam" id="PF13191">
    <property type="entry name" value="AAA_16"/>
    <property type="match status" value="1"/>
</dbReference>
<reference evidence="5 6" key="1">
    <citation type="submission" date="2016-09" db="EMBL/GenBank/DDBJ databases">
        <authorList>
            <person name="Capua I."/>
            <person name="De Benedictis P."/>
            <person name="Joannis T."/>
            <person name="Lombin L.H."/>
            <person name="Cattoli G."/>
        </authorList>
    </citation>
    <scope>NUCLEOTIDE SEQUENCE [LARGE SCALE GENOMIC DNA]</scope>
    <source>
        <strain evidence="5 6">IMI 309357</strain>
    </source>
</reference>
<dbReference type="PANTHER" id="PTHR48187">
    <property type="entry name" value="LD21810P"/>
    <property type="match status" value="1"/>
</dbReference>
<feature type="region of interest" description="Disordered" evidence="1">
    <location>
        <begin position="1646"/>
        <end position="1671"/>
    </location>
</feature>
<dbReference type="InterPro" id="IPR041664">
    <property type="entry name" value="AAA_16"/>
</dbReference>
<evidence type="ECO:0000259" key="3">
    <source>
        <dbReference type="Pfam" id="PF13191"/>
    </source>
</evidence>
<dbReference type="InterPro" id="IPR027417">
    <property type="entry name" value="P-loop_NTPase"/>
</dbReference>
<dbReference type="SUPFAM" id="SSF53474">
    <property type="entry name" value="alpha/beta-Hydrolases"/>
    <property type="match status" value="1"/>
</dbReference>
<dbReference type="InterPro" id="IPR029058">
    <property type="entry name" value="AB_hydrolase_fold"/>
</dbReference>
<keyword evidence="2" id="KW-0732">Signal</keyword>
<comment type="caution">
    <text evidence="5">The sequence shown here is derived from an EMBL/GenBank/DDBJ whole genome shotgun (WGS) entry which is preliminary data.</text>
</comment>
<protein>
    <submittedName>
        <fullName evidence="5">LipA and NB-ARC domain-containing protein</fullName>
    </submittedName>
</protein>
<feature type="compositionally biased region" description="Basic residues" evidence="1">
    <location>
        <begin position="1387"/>
        <end position="1402"/>
    </location>
</feature>
<keyword evidence="6" id="KW-1185">Reference proteome</keyword>
<proteinExistence type="predicted"/>
<dbReference type="EMBL" id="MJBS01000002">
    <property type="protein sequence ID" value="OHF04402.1"/>
    <property type="molecule type" value="Genomic_DNA"/>
</dbReference>
<feature type="compositionally biased region" description="Low complexity" evidence="1">
    <location>
        <begin position="1567"/>
        <end position="1578"/>
    </location>
</feature>
<evidence type="ECO:0000313" key="5">
    <source>
        <dbReference type="EMBL" id="OHF04402.1"/>
    </source>
</evidence>
<dbReference type="Gene3D" id="3.40.50.300">
    <property type="entry name" value="P-loop containing nucleotide triphosphate hydrolases"/>
    <property type="match status" value="1"/>
</dbReference>
<evidence type="ECO:0000259" key="4">
    <source>
        <dbReference type="Pfam" id="PF14856"/>
    </source>
</evidence>
<name>A0A1G4BSG4_9PEZI</name>
<dbReference type="InterPro" id="IPR029226">
    <property type="entry name" value="Ecp2-like"/>
</dbReference>
<dbReference type="Proteomes" id="UP000176998">
    <property type="component" value="Unassembled WGS sequence"/>
</dbReference>
<feature type="compositionally biased region" description="Pro residues" evidence="1">
    <location>
        <begin position="1530"/>
        <end position="1539"/>
    </location>
</feature>
<feature type="signal peptide" evidence="2">
    <location>
        <begin position="1"/>
        <end position="22"/>
    </location>
</feature>
<accession>A0A1G4BSG4</accession>
<dbReference type="Gene3D" id="3.40.50.1820">
    <property type="entry name" value="alpha/beta hydrolase"/>
    <property type="match status" value="1"/>
</dbReference>
<evidence type="ECO:0000313" key="6">
    <source>
        <dbReference type="Proteomes" id="UP000176998"/>
    </source>
</evidence>
<feature type="domain" description="Orc1-like AAA ATPase" evidence="3">
    <location>
        <begin position="613"/>
        <end position="675"/>
    </location>
</feature>
<feature type="compositionally biased region" description="Polar residues" evidence="1">
    <location>
        <begin position="1507"/>
        <end position="1524"/>
    </location>
</feature>
<feature type="domain" description="Ecp2 effector protein-like" evidence="4">
    <location>
        <begin position="84"/>
        <end position="189"/>
    </location>
</feature>
<feature type="chain" id="PRO_5009603284" evidence="2">
    <location>
        <begin position="23"/>
        <end position="1736"/>
    </location>
</feature>
<dbReference type="Pfam" id="PF14856">
    <property type="entry name" value="Hce2"/>
    <property type="match status" value="1"/>
</dbReference>
<feature type="region of interest" description="Disordered" evidence="1">
    <location>
        <begin position="1203"/>
        <end position="1289"/>
    </location>
</feature>
<dbReference type="SUPFAM" id="SSF52540">
    <property type="entry name" value="P-loop containing nucleoside triphosphate hydrolases"/>
    <property type="match status" value="1"/>
</dbReference>
<dbReference type="PANTHER" id="PTHR48187:SF2">
    <property type="entry name" value="LD21810P"/>
    <property type="match status" value="1"/>
</dbReference>
<feature type="region of interest" description="Disordered" evidence="1">
    <location>
        <begin position="1337"/>
        <end position="1599"/>
    </location>
</feature>
<evidence type="ECO:0000256" key="2">
    <source>
        <dbReference type="SAM" id="SignalP"/>
    </source>
</evidence>
<feature type="compositionally biased region" description="Polar residues" evidence="1">
    <location>
        <begin position="1542"/>
        <end position="1555"/>
    </location>
</feature>
<feature type="compositionally biased region" description="Polar residues" evidence="1">
    <location>
        <begin position="1428"/>
        <end position="1442"/>
    </location>
</feature>
<feature type="region of interest" description="Disordered" evidence="1">
    <location>
        <begin position="1153"/>
        <end position="1176"/>
    </location>
</feature>
<organism evidence="5 6">
    <name type="scientific">Colletotrichum orchidophilum</name>
    <dbReference type="NCBI Taxonomy" id="1209926"/>
    <lineage>
        <taxon>Eukaryota</taxon>
        <taxon>Fungi</taxon>
        <taxon>Dikarya</taxon>
        <taxon>Ascomycota</taxon>
        <taxon>Pezizomycotina</taxon>
        <taxon>Sordariomycetes</taxon>
        <taxon>Hypocreomycetidae</taxon>
        <taxon>Glomerellales</taxon>
        <taxon>Glomerellaceae</taxon>
        <taxon>Colletotrichum</taxon>
    </lineage>
</organism>
<dbReference type="GeneID" id="34553422"/>
<feature type="region of interest" description="Disordered" evidence="1">
    <location>
        <begin position="1693"/>
        <end position="1736"/>
    </location>
</feature>
<dbReference type="RefSeq" id="XP_022481537.1">
    <property type="nucleotide sequence ID" value="XM_022611912.1"/>
</dbReference>